<keyword evidence="3" id="KW-0723">Serine/threonine-protein kinase</keyword>
<evidence type="ECO:0000256" key="9">
    <source>
        <dbReference type="ARBA" id="ARBA00047657"/>
    </source>
</evidence>
<dbReference type="CDD" id="cd01918">
    <property type="entry name" value="HprK_C"/>
    <property type="match status" value="1"/>
</dbReference>
<dbReference type="GO" id="GO:0000155">
    <property type="term" value="F:phosphorelay sensor kinase activity"/>
    <property type="evidence" value="ECO:0007669"/>
    <property type="project" value="InterPro"/>
</dbReference>
<dbReference type="InterPro" id="IPR011104">
    <property type="entry name" value="Hpr_kin/Pase_C"/>
</dbReference>
<reference evidence="12 13" key="1">
    <citation type="submission" date="2019-06" db="EMBL/GenBank/DDBJ databases">
        <title>Mycoplasma nasistruthionis sp. nov. str Ms03.</title>
        <authorList>
            <person name="Botes A."/>
        </authorList>
    </citation>
    <scope>NUCLEOTIDE SEQUENCE [LARGE SCALE GENOMIC DNA]</scope>
    <source>
        <strain evidence="12 13">Ms03</strain>
    </source>
</reference>
<feature type="domain" description="HPr kinase/phosphorylase C-terminal" evidence="11">
    <location>
        <begin position="141"/>
        <end position="306"/>
    </location>
</feature>
<comment type="similarity">
    <text evidence="2">Belongs to the HPrK/P family.</text>
</comment>
<evidence type="ECO:0000256" key="2">
    <source>
        <dbReference type="ARBA" id="ARBA00006883"/>
    </source>
</evidence>
<keyword evidence="7" id="KW-0067">ATP-binding</keyword>
<dbReference type="NCBIfam" id="TIGR00679">
    <property type="entry name" value="hpr-ser"/>
    <property type="match status" value="1"/>
</dbReference>
<dbReference type="InterPro" id="IPR003755">
    <property type="entry name" value="HPr(Ser)_kin/Pase"/>
</dbReference>
<proteinExistence type="inferred from homology"/>
<dbReference type="Gene3D" id="3.40.1390.20">
    <property type="entry name" value="HprK N-terminal domain-like"/>
    <property type="match status" value="1"/>
</dbReference>
<gene>
    <name evidence="12" type="ORF">FIV53_02670</name>
</gene>
<organism evidence="12 13">
    <name type="scientific">Mycoplasma nasistruthionis</name>
    <dbReference type="NCBI Taxonomy" id="353852"/>
    <lineage>
        <taxon>Bacteria</taxon>
        <taxon>Bacillati</taxon>
        <taxon>Mycoplasmatota</taxon>
        <taxon>Mollicutes</taxon>
        <taxon>Mycoplasmataceae</taxon>
        <taxon>Mycoplasma</taxon>
    </lineage>
</organism>
<name>A0A4Y6I6D6_9MOLU</name>
<dbReference type="SUPFAM" id="SSF75138">
    <property type="entry name" value="HprK N-terminal domain-like"/>
    <property type="match status" value="1"/>
</dbReference>
<evidence type="ECO:0000313" key="13">
    <source>
        <dbReference type="Proteomes" id="UP000315201"/>
    </source>
</evidence>
<evidence type="ECO:0000259" key="10">
    <source>
        <dbReference type="Pfam" id="PF02603"/>
    </source>
</evidence>
<dbReference type="GO" id="GO:0005524">
    <property type="term" value="F:ATP binding"/>
    <property type="evidence" value="ECO:0007669"/>
    <property type="project" value="UniProtKB-KW"/>
</dbReference>
<keyword evidence="6 12" id="KW-0418">Kinase</keyword>
<dbReference type="Pfam" id="PF02603">
    <property type="entry name" value="Hpr_kinase_N"/>
    <property type="match status" value="1"/>
</dbReference>
<dbReference type="RefSeq" id="WP_208664724.1">
    <property type="nucleotide sequence ID" value="NZ_CP041147.1"/>
</dbReference>
<dbReference type="GO" id="GO:0004674">
    <property type="term" value="F:protein serine/threonine kinase activity"/>
    <property type="evidence" value="ECO:0007669"/>
    <property type="project" value="UniProtKB-KW"/>
</dbReference>
<dbReference type="EMBL" id="CP041147">
    <property type="protein sequence ID" value="QDF65176.1"/>
    <property type="molecule type" value="Genomic_DNA"/>
</dbReference>
<keyword evidence="13" id="KW-1185">Reference proteome</keyword>
<comment type="catalytic activity">
    <reaction evidence="1">
        <text>[HPr protein]-L-serine + ATP = [HPr protein]-O-phospho-L-serine + ADP + H(+)</text>
        <dbReference type="Rhea" id="RHEA:46600"/>
        <dbReference type="Rhea" id="RHEA-COMP:11602"/>
        <dbReference type="Rhea" id="RHEA-COMP:11603"/>
        <dbReference type="ChEBI" id="CHEBI:15378"/>
        <dbReference type="ChEBI" id="CHEBI:29999"/>
        <dbReference type="ChEBI" id="CHEBI:30616"/>
        <dbReference type="ChEBI" id="CHEBI:83421"/>
        <dbReference type="ChEBI" id="CHEBI:456216"/>
    </reaction>
</comment>
<sequence length="313" mass="34448">MSRQNKKINAKKIIDFFNLNIINKNDAELEYNDIKQPAIKRVGLELAEHFNGDRLSRNVIAWGTGESNWFSIIGKEKAYASLEFVFKQKPPLVILSKGVNKPAINWIVEVANKYKVPVALVKTSTSYISTNIGSYLNNYFGELTQVHGTLVLIGGTGVLITGQSGVGKSEAALQLVQNGAVLISDDAVLIRDNGDIFIGSSPEITRNFLEIRGTGIVDIKVLYGVASVAKSSIIDLVIELVKQDDNVEFDRLGTDFMEYPVFGRSIKKMQVPVKAGSSAASLIKAAVNTYLARMDGMDVLRLMTERAMKQEEE</sequence>
<dbReference type="Proteomes" id="UP000315201">
    <property type="component" value="Chromosome"/>
</dbReference>
<protein>
    <submittedName>
        <fullName evidence="12">HPr kinase/phosphorylase</fullName>
    </submittedName>
</protein>
<evidence type="ECO:0000313" key="12">
    <source>
        <dbReference type="EMBL" id="QDF65176.1"/>
    </source>
</evidence>
<keyword evidence="4" id="KW-0808">Transferase</keyword>
<dbReference type="InterPro" id="IPR027417">
    <property type="entry name" value="P-loop_NTPase"/>
</dbReference>
<evidence type="ECO:0000256" key="7">
    <source>
        <dbReference type="ARBA" id="ARBA00022840"/>
    </source>
</evidence>
<dbReference type="GO" id="GO:0006109">
    <property type="term" value="P:regulation of carbohydrate metabolic process"/>
    <property type="evidence" value="ECO:0007669"/>
    <property type="project" value="InterPro"/>
</dbReference>
<evidence type="ECO:0000256" key="6">
    <source>
        <dbReference type="ARBA" id="ARBA00022777"/>
    </source>
</evidence>
<evidence type="ECO:0000256" key="3">
    <source>
        <dbReference type="ARBA" id="ARBA00022527"/>
    </source>
</evidence>
<dbReference type="Gene3D" id="3.40.50.300">
    <property type="entry name" value="P-loop containing nucleotide triphosphate hydrolases"/>
    <property type="match status" value="1"/>
</dbReference>
<dbReference type="SUPFAM" id="SSF53795">
    <property type="entry name" value="PEP carboxykinase-like"/>
    <property type="match status" value="1"/>
</dbReference>
<accession>A0A4Y6I6D6</accession>
<keyword evidence="8" id="KW-0511">Multifunctional enzyme</keyword>
<dbReference type="InterPro" id="IPR028979">
    <property type="entry name" value="Ser_kin/Pase_Hpr-like_N_sf"/>
</dbReference>
<dbReference type="AlphaFoldDB" id="A0A4Y6I6D6"/>
<evidence type="ECO:0000256" key="8">
    <source>
        <dbReference type="ARBA" id="ARBA00023268"/>
    </source>
</evidence>
<evidence type="ECO:0000256" key="4">
    <source>
        <dbReference type="ARBA" id="ARBA00022679"/>
    </source>
</evidence>
<comment type="catalytic activity">
    <reaction evidence="9">
        <text>[HPr protein]-O-phospho-L-serine + phosphate + H(+) = [HPr protein]-L-serine + diphosphate</text>
        <dbReference type="Rhea" id="RHEA:46604"/>
        <dbReference type="Rhea" id="RHEA-COMP:11602"/>
        <dbReference type="Rhea" id="RHEA-COMP:11603"/>
        <dbReference type="ChEBI" id="CHEBI:15378"/>
        <dbReference type="ChEBI" id="CHEBI:29999"/>
        <dbReference type="ChEBI" id="CHEBI:33019"/>
        <dbReference type="ChEBI" id="CHEBI:43474"/>
        <dbReference type="ChEBI" id="CHEBI:83421"/>
    </reaction>
</comment>
<keyword evidence="5" id="KW-0547">Nucleotide-binding</keyword>
<dbReference type="PANTHER" id="PTHR30305:SF1">
    <property type="entry name" value="HPR KINASE_PHOSPHORYLASE"/>
    <property type="match status" value="1"/>
</dbReference>
<evidence type="ECO:0000256" key="1">
    <source>
        <dbReference type="ARBA" id="ARBA00001120"/>
    </source>
</evidence>
<evidence type="ECO:0000259" key="11">
    <source>
        <dbReference type="Pfam" id="PF07475"/>
    </source>
</evidence>
<evidence type="ECO:0000256" key="5">
    <source>
        <dbReference type="ARBA" id="ARBA00022741"/>
    </source>
</evidence>
<dbReference type="PANTHER" id="PTHR30305">
    <property type="entry name" value="PROTEIN YJDM-RELATED"/>
    <property type="match status" value="1"/>
</dbReference>
<dbReference type="InterPro" id="IPR011126">
    <property type="entry name" value="Hpr_kin/Pase_Hpr_N"/>
</dbReference>
<feature type="domain" description="HPr(Ser) kinase/phosphorylase N-terminal" evidence="10">
    <location>
        <begin position="8"/>
        <end position="136"/>
    </location>
</feature>
<dbReference type="Pfam" id="PF07475">
    <property type="entry name" value="Hpr_kinase_C"/>
    <property type="match status" value="1"/>
</dbReference>